<sequence length="64" mass="7481">MKSFGLYAKYVLNRDFYCQVFKPEDTGCHIKATSTQFDESISFSHTLSLHLHIVISKLKIDIWK</sequence>
<dbReference type="Proteomes" id="UP000070093">
    <property type="component" value="Unassembled WGS sequence"/>
</dbReference>
<comment type="caution">
    <text evidence="1">The sequence shown here is derived from an EMBL/GenBank/DDBJ whole genome shotgun (WGS) entry which is preliminary data.</text>
</comment>
<proteinExistence type="predicted"/>
<dbReference type="PATRIC" id="fig|28125.4.peg.1688"/>
<dbReference type="STRING" id="28125.HMPREF3202_01699"/>
<dbReference type="AlphaFoldDB" id="A0A137SSL7"/>
<name>A0A137SSL7_9BACT</name>
<evidence type="ECO:0000313" key="1">
    <source>
        <dbReference type="EMBL" id="KXO15472.1"/>
    </source>
</evidence>
<reference evidence="1 2" key="1">
    <citation type="submission" date="2016-02" db="EMBL/GenBank/DDBJ databases">
        <authorList>
            <person name="Wen L."/>
            <person name="He K."/>
            <person name="Yang H."/>
        </authorList>
    </citation>
    <scope>NUCLEOTIDE SEQUENCE [LARGE SCALE GENOMIC DNA]</scope>
    <source>
        <strain evidence="1 2">GED7880</strain>
    </source>
</reference>
<dbReference type="EMBL" id="LTAG01000103">
    <property type="protein sequence ID" value="KXO15472.1"/>
    <property type="molecule type" value="Genomic_DNA"/>
</dbReference>
<accession>A0A137SSL7</accession>
<organism evidence="1 2">
    <name type="scientific">Prevotella bivia</name>
    <dbReference type="NCBI Taxonomy" id="28125"/>
    <lineage>
        <taxon>Bacteria</taxon>
        <taxon>Pseudomonadati</taxon>
        <taxon>Bacteroidota</taxon>
        <taxon>Bacteroidia</taxon>
        <taxon>Bacteroidales</taxon>
        <taxon>Prevotellaceae</taxon>
        <taxon>Prevotella</taxon>
    </lineage>
</organism>
<evidence type="ECO:0000313" key="2">
    <source>
        <dbReference type="Proteomes" id="UP000070093"/>
    </source>
</evidence>
<protein>
    <submittedName>
        <fullName evidence="1">Uncharacterized protein</fullName>
    </submittedName>
</protein>
<gene>
    <name evidence="1" type="ORF">HMPREF3202_01699</name>
</gene>